<dbReference type="GO" id="GO:0043842">
    <property type="term" value="F:Kdo transferase activity"/>
    <property type="evidence" value="ECO:0007669"/>
    <property type="project" value="UniProtKB-EC"/>
</dbReference>
<dbReference type="RefSeq" id="WP_093150463.1">
    <property type="nucleotide sequence ID" value="NZ_FNBW01000006.1"/>
</dbReference>
<evidence type="ECO:0000256" key="9">
    <source>
        <dbReference type="PIRSR" id="PIRSR639901-2"/>
    </source>
</evidence>
<evidence type="ECO:0000256" key="4">
    <source>
        <dbReference type="ARBA" id="ARBA00019077"/>
    </source>
</evidence>
<dbReference type="EMBL" id="FNBW01000006">
    <property type="protein sequence ID" value="SDF78604.1"/>
    <property type="molecule type" value="Genomic_DNA"/>
</dbReference>
<gene>
    <name evidence="12" type="ORF">SAMN05660686_02373</name>
</gene>
<dbReference type="SUPFAM" id="SSF53756">
    <property type="entry name" value="UDP-Glycosyltransferase/glycogen phosphorylase"/>
    <property type="match status" value="1"/>
</dbReference>
<dbReference type="PANTHER" id="PTHR42755">
    <property type="entry name" value="3-DEOXY-MANNO-OCTULOSONATE CYTIDYLYLTRANSFERASE"/>
    <property type="match status" value="1"/>
</dbReference>
<evidence type="ECO:0000256" key="2">
    <source>
        <dbReference type="ARBA" id="ARBA00004713"/>
    </source>
</evidence>
<evidence type="ECO:0000256" key="6">
    <source>
        <dbReference type="ARBA" id="ARBA00031445"/>
    </source>
</evidence>
<keyword evidence="10" id="KW-0472">Membrane</keyword>
<evidence type="ECO:0000256" key="8">
    <source>
        <dbReference type="PIRSR" id="PIRSR639901-1"/>
    </source>
</evidence>
<dbReference type="EC" id="2.4.99.12" evidence="3 10"/>
<evidence type="ECO:0000313" key="13">
    <source>
        <dbReference type="Proteomes" id="UP000198615"/>
    </source>
</evidence>
<dbReference type="Gene3D" id="3.40.50.2000">
    <property type="entry name" value="Glycogen Phosphorylase B"/>
    <property type="match status" value="1"/>
</dbReference>
<accession>A0A8G2BKH1</accession>
<organism evidence="12 13">
    <name type="scientific">Thalassobaculum litoreum DSM 18839</name>
    <dbReference type="NCBI Taxonomy" id="1123362"/>
    <lineage>
        <taxon>Bacteria</taxon>
        <taxon>Pseudomonadati</taxon>
        <taxon>Pseudomonadota</taxon>
        <taxon>Alphaproteobacteria</taxon>
        <taxon>Rhodospirillales</taxon>
        <taxon>Thalassobaculaceae</taxon>
        <taxon>Thalassobaculum</taxon>
    </lineage>
</organism>
<comment type="pathway">
    <text evidence="2 10">Bacterial outer membrane biogenesis; LPS core biosynthesis.</text>
</comment>
<evidence type="ECO:0000256" key="10">
    <source>
        <dbReference type="RuleBase" id="RU365103"/>
    </source>
</evidence>
<evidence type="ECO:0000256" key="7">
    <source>
        <dbReference type="ARBA" id="ARBA00049183"/>
    </source>
</evidence>
<name>A0A8G2BKH1_9PROT</name>
<feature type="domain" description="3-deoxy-D-manno-octulosonic-acid transferase N-terminal" evidence="11">
    <location>
        <begin position="34"/>
        <end position="208"/>
    </location>
</feature>
<dbReference type="AlphaFoldDB" id="A0A8G2BKH1"/>
<feature type="site" description="Transition state stabilizer" evidence="9">
    <location>
        <position position="131"/>
    </location>
</feature>
<comment type="caution">
    <text evidence="12">The sequence shown here is derived from an EMBL/GenBank/DDBJ whole genome shotgun (WGS) entry which is preliminary data.</text>
</comment>
<keyword evidence="10" id="KW-0448">Lipopolysaccharide biosynthesis</keyword>
<dbReference type="PANTHER" id="PTHR42755:SF1">
    <property type="entry name" value="3-DEOXY-D-MANNO-OCTULOSONIC ACID TRANSFERASE, MITOCHONDRIAL-RELATED"/>
    <property type="match status" value="1"/>
</dbReference>
<dbReference type="Gene3D" id="3.40.50.11720">
    <property type="entry name" value="3-Deoxy-D-manno-octulosonic-acid transferase, N-terminal domain"/>
    <property type="match status" value="1"/>
</dbReference>
<dbReference type="Proteomes" id="UP000198615">
    <property type="component" value="Unassembled WGS sequence"/>
</dbReference>
<comment type="catalytic activity">
    <reaction evidence="7 10">
        <text>lipid IVA (E. coli) + CMP-3-deoxy-beta-D-manno-octulosonate = alpha-Kdo-(2-&gt;6)-lipid IVA (E. coli) + CMP + H(+)</text>
        <dbReference type="Rhea" id="RHEA:28066"/>
        <dbReference type="ChEBI" id="CHEBI:15378"/>
        <dbReference type="ChEBI" id="CHEBI:58603"/>
        <dbReference type="ChEBI" id="CHEBI:60364"/>
        <dbReference type="ChEBI" id="CHEBI:60377"/>
        <dbReference type="ChEBI" id="CHEBI:85987"/>
        <dbReference type="EC" id="2.4.99.12"/>
    </reaction>
</comment>
<dbReference type="InterPro" id="IPR038107">
    <property type="entry name" value="Glycos_transf_N_sf"/>
</dbReference>
<comment type="function">
    <text evidence="1 10">Involved in lipopolysaccharide (LPS) biosynthesis. Catalyzes the transfer of 3-deoxy-D-manno-octulosonate (Kdo) residue(s) from CMP-Kdo to lipid IV(A), the tetraacyldisaccharide-1,4'-bisphosphate precursor of lipid A.</text>
</comment>
<dbReference type="InterPro" id="IPR039901">
    <property type="entry name" value="Kdotransferase"/>
</dbReference>
<evidence type="ECO:0000259" key="11">
    <source>
        <dbReference type="Pfam" id="PF04413"/>
    </source>
</evidence>
<proteinExistence type="inferred from homology"/>
<dbReference type="InterPro" id="IPR007507">
    <property type="entry name" value="Glycos_transf_N"/>
</dbReference>
<evidence type="ECO:0000256" key="3">
    <source>
        <dbReference type="ARBA" id="ARBA00012621"/>
    </source>
</evidence>
<dbReference type="GO" id="GO:0009245">
    <property type="term" value="P:lipid A biosynthetic process"/>
    <property type="evidence" value="ECO:0007669"/>
    <property type="project" value="TreeGrafter"/>
</dbReference>
<evidence type="ECO:0000256" key="1">
    <source>
        <dbReference type="ARBA" id="ARBA00003394"/>
    </source>
</evidence>
<feature type="active site" description="Proton acceptor" evidence="8">
    <location>
        <position position="61"/>
    </location>
</feature>
<evidence type="ECO:0000256" key="5">
    <source>
        <dbReference type="ARBA" id="ARBA00022679"/>
    </source>
</evidence>
<comment type="subcellular location">
    <subcellularLocation>
        <location evidence="10">Cell membrane</location>
    </subcellularLocation>
</comment>
<reference evidence="12 13" key="1">
    <citation type="submission" date="2016-10" db="EMBL/GenBank/DDBJ databases">
        <authorList>
            <person name="Varghese N."/>
            <person name="Submissions S."/>
        </authorList>
    </citation>
    <scope>NUCLEOTIDE SEQUENCE [LARGE SCALE GENOMIC DNA]</scope>
    <source>
        <strain evidence="12 13">DSM 18839</strain>
    </source>
</reference>
<evidence type="ECO:0000313" key="12">
    <source>
        <dbReference type="EMBL" id="SDF78604.1"/>
    </source>
</evidence>
<dbReference type="OrthoDB" id="9789797at2"/>
<feature type="site" description="Transition state stabilizer" evidence="9">
    <location>
        <position position="207"/>
    </location>
</feature>
<sequence length="423" mass="44802">MILPLYKGLATALGPVIDVYLDRRVARGKEDPGRLDERRGIADRSRPEGRLIWLHAASVGEAVGLLTLVRALRDTRPDLVLLMTTGTTTSADAMAKRLPEGVIHQFVPVDRPAWVGRFLAHWRPDLGIWMESDLWPTLVTEADARGIPMAIVDGRLSVGAFQRWRRLGRLARPLFDAFDLVLAASEDQARRFSALGCADVRYAGNLKAAGDPPVVDDTLAADIRGVIAGRPVWLAASTHPGEDSVVLDAHARLAAARPDLLTVIVPRHTRRGDEIAALAQSRGLGLARRSAGEPVTPRTAIYLADTMGEIAAFYSAIPVTFLAGSLVPVGGHNPIEPAHCGTALVFGPLIPNNRDAADALLAAGGAMEIRDAVSLAETVGALLDDPAAAAQMAASARAVADEGRAGLDRILDALSPLLPGEAG</sequence>
<dbReference type="UniPathway" id="UPA00958"/>
<dbReference type="GO" id="GO:0005886">
    <property type="term" value="C:plasma membrane"/>
    <property type="evidence" value="ECO:0007669"/>
    <property type="project" value="UniProtKB-SubCell"/>
</dbReference>
<keyword evidence="13" id="KW-1185">Reference proteome</keyword>
<dbReference type="GO" id="GO:0009244">
    <property type="term" value="P:lipopolysaccharide core region biosynthetic process"/>
    <property type="evidence" value="ECO:0007669"/>
    <property type="project" value="UniProtKB-UniRule"/>
</dbReference>
<keyword evidence="10" id="KW-1003">Cell membrane</keyword>
<dbReference type="Pfam" id="PF04413">
    <property type="entry name" value="Glycos_transf_N"/>
    <property type="match status" value="1"/>
</dbReference>
<keyword evidence="5 10" id="KW-0808">Transferase</keyword>
<protein>
    <recommendedName>
        <fullName evidence="4 10">3-deoxy-D-manno-octulosonic acid transferase</fullName>
        <shortName evidence="10">Kdo transferase</shortName>
        <ecNumber evidence="3 10">2.4.99.12</ecNumber>
    </recommendedName>
    <alternativeName>
        <fullName evidence="6 10">Lipid IV(A) 3-deoxy-D-manno-octulosonic acid transferase</fullName>
    </alternativeName>
</protein>
<comment type="similarity">
    <text evidence="10">Belongs to the glycosyltransferase group 1 family.</text>
</comment>